<dbReference type="Proteomes" id="UP001549251">
    <property type="component" value="Unassembled WGS sequence"/>
</dbReference>
<protein>
    <recommendedName>
        <fullName evidence="3">CdiI C-terminal domain-containing protein</fullName>
    </recommendedName>
</protein>
<name>A0ABV2PSM7_9GAMM</name>
<evidence type="ECO:0000313" key="1">
    <source>
        <dbReference type="EMBL" id="MET4567770.1"/>
    </source>
</evidence>
<evidence type="ECO:0000313" key="2">
    <source>
        <dbReference type="Proteomes" id="UP001549251"/>
    </source>
</evidence>
<evidence type="ECO:0008006" key="3">
    <source>
        <dbReference type="Google" id="ProtNLM"/>
    </source>
</evidence>
<keyword evidence="2" id="KW-1185">Reference proteome</keyword>
<dbReference type="RefSeq" id="WP_354546644.1">
    <property type="nucleotide sequence ID" value="NZ_JBEPSD010000001.1"/>
</dbReference>
<comment type="caution">
    <text evidence="1">The sequence shown here is derived from an EMBL/GenBank/DDBJ whole genome shotgun (WGS) entry which is preliminary data.</text>
</comment>
<reference evidence="1 2" key="1">
    <citation type="submission" date="2024-06" db="EMBL/GenBank/DDBJ databases">
        <title>Sorghum-associated microbial communities from plants grown in Nebraska, USA.</title>
        <authorList>
            <person name="Schachtman D."/>
        </authorList>
    </citation>
    <scope>NUCLEOTIDE SEQUENCE [LARGE SCALE GENOMIC DNA]</scope>
    <source>
        <strain evidence="1 2">1757</strain>
    </source>
</reference>
<proteinExistence type="predicted"/>
<sequence length="108" mass="12032">MGESGSVLAVCGYSFSDDHINDELRLALSAPNSRTTMLAFCREGEGLPVELQKWRMEFWGKRIYILTQHGVYCGSEGPLCPPENGERDWWSFKGLISFLEDGGLGEAL</sequence>
<organism evidence="1 2">
    <name type="scientific">Rhodanobacter soli</name>
    <dbReference type="NCBI Taxonomy" id="590609"/>
    <lineage>
        <taxon>Bacteria</taxon>
        <taxon>Pseudomonadati</taxon>
        <taxon>Pseudomonadota</taxon>
        <taxon>Gammaproteobacteria</taxon>
        <taxon>Lysobacterales</taxon>
        <taxon>Rhodanobacteraceae</taxon>
        <taxon>Rhodanobacter</taxon>
    </lineage>
</organism>
<dbReference type="EMBL" id="JBEPSD010000001">
    <property type="protein sequence ID" value="MET4567770.1"/>
    <property type="molecule type" value="Genomic_DNA"/>
</dbReference>
<gene>
    <name evidence="1" type="ORF">ABIE04_000097</name>
</gene>
<accession>A0ABV2PSM7</accession>